<sequence length="279" mass="31163">MEKKSGLLKKMQTQLMGVSGTDVDYGLPIGDVLIPMNELVGRSITLAYSGAINCLHCGRKTKKSFSQGYCYPCFRSLAQCDSCIMSPEKCHYEQGTCREPEWAQTHCMTDHFVYLANSSGIKVGITRGNQIPTRWMDQGAIQALPIFRVSTRLQSGLVEVVFKQHIADKTNWRTMLKGDVDRIDLIAERDRLLQECAEEISGLQDDHGIQAIQVMDDALAVDISYPVQEFPTKVTSLNFDKQAEISGVLKGIKGQYLILDTGVLNIRKFGGYHIEFSVD</sequence>
<name>A0YAZ2_9GAMM</name>
<dbReference type="STRING" id="247633.GP2143_04710"/>
<accession>A0YAZ2</accession>
<dbReference type="AlphaFoldDB" id="A0YAZ2"/>
<protein>
    <recommendedName>
        <fullName evidence="3">DUF2797 domain-containing protein</fullName>
    </recommendedName>
</protein>
<evidence type="ECO:0000313" key="2">
    <source>
        <dbReference type="Proteomes" id="UP000004931"/>
    </source>
</evidence>
<gene>
    <name evidence="1" type="ORF">GP2143_04710</name>
</gene>
<comment type="caution">
    <text evidence="1">The sequence shown here is derived from an EMBL/GenBank/DDBJ whole genome shotgun (WGS) entry which is preliminary data.</text>
</comment>
<evidence type="ECO:0008006" key="3">
    <source>
        <dbReference type="Google" id="ProtNLM"/>
    </source>
</evidence>
<organism evidence="1 2">
    <name type="scientific">marine gamma proteobacterium HTCC2143</name>
    <dbReference type="NCBI Taxonomy" id="247633"/>
    <lineage>
        <taxon>Bacteria</taxon>
        <taxon>Pseudomonadati</taxon>
        <taxon>Pseudomonadota</taxon>
        <taxon>Gammaproteobacteria</taxon>
        <taxon>Cellvibrionales</taxon>
        <taxon>Spongiibacteraceae</taxon>
        <taxon>BD1-7 clade</taxon>
    </lineage>
</organism>
<dbReference type="InterPro" id="IPR021246">
    <property type="entry name" value="DUF2797"/>
</dbReference>
<reference evidence="1 2" key="1">
    <citation type="journal article" date="2010" name="J. Bacteriol.">
        <title>Genome sequence of the oligotrophic marine Gammaproteobacterium HTCC2143, isolated from the Oregon Coast.</title>
        <authorList>
            <person name="Oh H.M."/>
            <person name="Kang I."/>
            <person name="Ferriera S."/>
            <person name="Giovannoni S.J."/>
            <person name="Cho J.C."/>
        </authorList>
    </citation>
    <scope>NUCLEOTIDE SEQUENCE [LARGE SCALE GENOMIC DNA]</scope>
    <source>
        <strain evidence="1 2">HTCC2143</strain>
    </source>
</reference>
<dbReference type="EMBL" id="AAVT01000002">
    <property type="protein sequence ID" value="EAW31722.1"/>
    <property type="molecule type" value="Genomic_DNA"/>
</dbReference>
<dbReference type="Pfam" id="PF10977">
    <property type="entry name" value="DUF2797"/>
    <property type="match status" value="1"/>
</dbReference>
<dbReference type="eggNOG" id="ENOG502Z7J9">
    <property type="taxonomic scope" value="Bacteria"/>
</dbReference>
<keyword evidence="2" id="KW-1185">Reference proteome</keyword>
<proteinExistence type="predicted"/>
<evidence type="ECO:0000313" key="1">
    <source>
        <dbReference type="EMBL" id="EAW31722.1"/>
    </source>
</evidence>
<dbReference type="Proteomes" id="UP000004931">
    <property type="component" value="Unassembled WGS sequence"/>
</dbReference>